<dbReference type="CDD" id="cd00761">
    <property type="entry name" value="Glyco_tranf_GTA_type"/>
    <property type="match status" value="1"/>
</dbReference>
<evidence type="ECO:0000259" key="5">
    <source>
        <dbReference type="Pfam" id="PF00535"/>
    </source>
</evidence>
<dbReference type="PANTHER" id="PTHR43179:SF12">
    <property type="entry name" value="GALACTOFURANOSYLTRANSFERASE GLFT2"/>
    <property type="match status" value="1"/>
</dbReference>
<dbReference type="OrthoDB" id="9810303at2"/>
<accession>A0A4P6FVG2</accession>
<proteinExistence type="inferred from homology"/>
<dbReference type="Proteomes" id="UP000291259">
    <property type="component" value="Chromosome"/>
</dbReference>
<dbReference type="Gene3D" id="3.90.550.10">
    <property type="entry name" value="Spore Coat Polysaccharide Biosynthesis Protein SpsA, Chain A"/>
    <property type="match status" value="1"/>
</dbReference>
<comment type="pathway">
    <text evidence="1">Cell wall biogenesis; cell wall polysaccharide biosynthesis.</text>
</comment>
<dbReference type="InterPro" id="IPR001173">
    <property type="entry name" value="Glyco_trans_2-like"/>
</dbReference>
<feature type="domain" description="Glycosyltransferase 2-like" evidence="5">
    <location>
        <begin position="11"/>
        <end position="121"/>
    </location>
</feature>
<dbReference type="SUPFAM" id="SSF53448">
    <property type="entry name" value="Nucleotide-diphospho-sugar transferases"/>
    <property type="match status" value="1"/>
</dbReference>
<evidence type="ECO:0000313" key="7">
    <source>
        <dbReference type="Proteomes" id="UP000291259"/>
    </source>
</evidence>
<evidence type="ECO:0000256" key="3">
    <source>
        <dbReference type="ARBA" id="ARBA00022676"/>
    </source>
</evidence>
<dbReference type="EMBL" id="CP035491">
    <property type="protein sequence ID" value="QAY74588.1"/>
    <property type="molecule type" value="Genomic_DNA"/>
</dbReference>
<organism evidence="6 7">
    <name type="scientific">Agromyces protaetiae</name>
    <dbReference type="NCBI Taxonomy" id="2509455"/>
    <lineage>
        <taxon>Bacteria</taxon>
        <taxon>Bacillati</taxon>
        <taxon>Actinomycetota</taxon>
        <taxon>Actinomycetes</taxon>
        <taxon>Micrococcales</taxon>
        <taxon>Microbacteriaceae</taxon>
        <taxon>Agromyces</taxon>
    </lineage>
</organism>
<dbReference type="RefSeq" id="WP_129192132.1">
    <property type="nucleotide sequence ID" value="NZ_CP035491.1"/>
</dbReference>
<keyword evidence="4 6" id="KW-0808">Transferase</keyword>
<dbReference type="KEGG" id="agf:ET445_15850"/>
<comment type="similarity">
    <text evidence="2">Belongs to the glycosyltransferase 2 family.</text>
</comment>
<evidence type="ECO:0000256" key="4">
    <source>
        <dbReference type="ARBA" id="ARBA00022679"/>
    </source>
</evidence>
<keyword evidence="7" id="KW-1185">Reference proteome</keyword>
<evidence type="ECO:0000256" key="2">
    <source>
        <dbReference type="ARBA" id="ARBA00006739"/>
    </source>
</evidence>
<gene>
    <name evidence="6" type="ORF">ET445_15850</name>
</gene>
<dbReference type="PANTHER" id="PTHR43179">
    <property type="entry name" value="RHAMNOSYLTRANSFERASE WBBL"/>
    <property type="match status" value="1"/>
</dbReference>
<evidence type="ECO:0000256" key="1">
    <source>
        <dbReference type="ARBA" id="ARBA00004776"/>
    </source>
</evidence>
<dbReference type="GO" id="GO:0016757">
    <property type="term" value="F:glycosyltransferase activity"/>
    <property type="evidence" value="ECO:0007669"/>
    <property type="project" value="UniProtKB-KW"/>
</dbReference>
<keyword evidence="3" id="KW-0328">Glycosyltransferase</keyword>
<evidence type="ECO:0000313" key="6">
    <source>
        <dbReference type="EMBL" id="QAY74588.1"/>
    </source>
</evidence>
<dbReference type="InterPro" id="IPR029044">
    <property type="entry name" value="Nucleotide-diphossugar_trans"/>
</dbReference>
<sequence length="333" mass="37635">MPADQNEVLATVAILTYNGEEYLEQILDALDRQQIDGEFEVLVIDSGSTDRTLEIVRARPHVRLHEIPNSEFGHGKTRNLAARLANGEFVAYLTHDAVPANESWLRELLAPFGTSERVVAVLGKQIPRPLCQPIMKYDIVHAFARFGPDYGTSYFSRGASADSEPVLAAKSFYSDVNSAARRALLLDRIPYRDVRYAEDQMFGRDVIDAGFVKAYAPRAAVVHSNDLTFEEFGHRIFDETVALRQIGTEVPRLSRATLLKHMIKGPVADVPRILRDPEYGRKRKLFWLAANPFYYVRKWRSYDRATRVDLADARSIRKGSLEHRRKTSAGDAA</sequence>
<reference evidence="6 7" key="1">
    <citation type="submission" date="2019-01" db="EMBL/GenBank/DDBJ databases">
        <title>Genome sequencing of strain FW100M-8.</title>
        <authorList>
            <person name="Heo J."/>
            <person name="Kim S.-J."/>
            <person name="Kim J.-S."/>
            <person name="Hong S.-B."/>
            <person name="Kwon S.-W."/>
        </authorList>
    </citation>
    <scope>NUCLEOTIDE SEQUENCE [LARGE SCALE GENOMIC DNA]</scope>
    <source>
        <strain evidence="6 7">FW100M-8</strain>
    </source>
</reference>
<dbReference type="AlphaFoldDB" id="A0A4P6FVG2"/>
<dbReference type="Pfam" id="PF00535">
    <property type="entry name" value="Glycos_transf_2"/>
    <property type="match status" value="1"/>
</dbReference>
<protein>
    <submittedName>
        <fullName evidence="6">Glycosyltransferase</fullName>
    </submittedName>
</protein>
<name>A0A4P6FVG2_9MICO</name>